<reference evidence="1 2" key="1">
    <citation type="submission" date="2019-08" db="EMBL/GenBank/DDBJ databases">
        <title>In-depth cultivation of the pig gut microbiome towards novel bacterial diversity and tailored functional studies.</title>
        <authorList>
            <person name="Wylensek D."/>
            <person name="Hitch T.C.A."/>
            <person name="Clavel T."/>
        </authorList>
    </citation>
    <scope>NUCLEOTIDE SEQUENCE [LARGE SCALE GENOMIC DNA]</scope>
    <source>
        <strain evidence="1 2">CA-Schmier-601-WT-1</strain>
    </source>
</reference>
<evidence type="ECO:0000313" key="1">
    <source>
        <dbReference type="EMBL" id="MST73402.1"/>
    </source>
</evidence>
<protein>
    <submittedName>
        <fullName evidence="1">Uncharacterized protein</fullName>
    </submittedName>
</protein>
<dbReference type="EMBL" id="VUNC01000009">
    <property type="protein sequence ID" value="MST73402.1"/>
    <property type="molecule type" value="Genomic_DNA"/>
</dbReference>
<dbReference type="InterPro" id="IPR010985">
    <property type="entry name" value="Ribbon_hlx_hlx"/>
</dbReference>
<sequence length="141" mass="15401">MSRDAMPRRLNVRISDGELEALDRASAEMGCSRSQVVRLLVHCLADGGTRMGAGTVAFDYETSHGIVRNLRSIGTLYNQSVAALNTIAKVARESPDEVTAEDALEVLRVVDAEMTYVADSLGCLREDVARLSDRPTVFLWS</sequence>
<dbReference type="SUPFAM" id="SSF47598">
    <property type="entry name" value="Ribbon-helix-helix"/>
    <property type="match status" value="1"/>
</dbReference>
<proteinExistence type="predicted"/>
<dbReference type="GO" id="GO:0006355">
    <property type="term" value="P:regulation of DNA-templated transcription"/>
    <property type="evidence" value="ECO:0007669"/>
    <property type="project" value="InterPro"/>
</dbReference>
<keyword evidence="2" id="KW-1185">Reference proteome</keyword>
<dbReference type="AlphaFoldDB" id="A0A6N7XCT0"/>
<organism evidence="1 2">
    <name type="scientific">Olsenella porci</name>
    <dbReference type="NCBI Taxonomy" id="2652279"/>
    <lineage>
        <taxon>Bacteria</taxon>
        <taxon>Bacillati</taxon>
        <taxon>Actinomycetota</taxon>
        <taxon>Coriobacteriia</taxon>
        <taxon>Coriobacteriales</taxon>
        <taxon>Atopobiaceae</taxon>
        <taxon>Olsenella</taxon>
    </lineage>
</organism>
<name>A0A6N7XCT0_9ACTN</name>
<dbReference type="Proteomes" id="UP000469325">
    <property type="component" value="Unassembled WGS sequence"/>
</dbReference>
<comment type="caution">
    <text evidence="1">The sequence shown here is derived from an EMBL/GenBank/DDBJ whole genome shotgun (WGS) entry which is preliminary data.</text>
</comment>
<dbReference type="RefSeq" id="WP_154436111.1">
    <property type="nucleotide sequence ID" value="NZ_VUNC01000009.1"/>
</dbReference>
<accession>A0A6N7XCT0</accession>
<gene>
    <name evidence="1" type="ORF">FYJ68_09870</name>
</gene>
<evidence type="ECO:0000313" key="2">
    <source>
        <dbReference type="Proteomes" id="UP000469325"/>
    </source>
</evidence>